<keyword evidence="8" id="KW-0732">Signal</keyword>
<keyword evidence="4" id="KW-0130">Cell adhesion</keyword>
<feature type="signal peptide" evidence="8">
    <location>
        <begin position="1"/>
        <end position="20"/>
    </location>
</feature>
<proteinExistence type="predicted"/>
<dbReference type="SUPFAM" id="SSF49785">
    <property type="entry name" value="Galactose-binding domain-like"/>
    <property type="match status" value="2"/>
</dbReference>
<accession>A0A8J9YWE6</accession>
<dbReference type="InterPro" id="IPR008979">
    <property type="entry name" value="Galactose-bd-like_sf"/>
</dbReference>
<dbReference type="AlphaFoldDB" id="A0A8J9YWE6"/>
<dbReference type="PANTHER" id="PTHR46806">
    <property type="entry name" value="F5/8 TYPE C DOMAIN-CONTAINING PROTEIN"/>
    <property type="match status" value="1"/>
</dbReference>
<evidence type="ECO:0000313" key="11">
    <source>
        <dbReference type="Proteomes" id="UP000838412"/>
    </source>
</evidence>
<keyword evidence="6" id="KW-1015">Disulfide bond</keyword>
<dbReference type="GO" id="GO:0038023">
    <property type="term" value="F:signaling receptor activity"/>
    <property type="evidence" value="ECO:0007669"/>
    <property type="project" value="TreeGrafter"/>
</dbReference>
<dbReference type="InterPro" id="IPR050633">
    <property type="entry name" value="Neuropilin_MCO_CoagFactor"/>
</dbReference>
<dbReference type="GO" id="GO:0005576">
    <property type="term" value="C:extracellular region"/>
    <property type="evidence" value="ECO:0007669"/>
    <property type="project" value="UniProtKB-SubCell"/>
</dbReference>
<protein>
    <submittedName>
        <fullName evidence="10">F5 protein</fullName>
    </submittedName>
</protein>
<name>A0A8J9YWE6_BRALA</name>
<feature type="domain" description="F5/8 type C" evidence="9">
    <location>
        <begin position="27"/>
        <end position="176"/>
    </location>
</feature>
<keyword evidence="11" id="KW-1185">Reference proteome</keyword>
<dbReference type="Proteomes" id="UP000838412">
    <property type="component" value="Chromosome 13"/>
</dbReference>
<feature type="domain" description="F5/8 type C" evidence="9">
    <location>
        <begin position="182"/>
        <end position="333"/>
    </location>
</feature>
<dbReference type="CDD" id="cd00057">
    <property type="entry name" value="FA58C"/>
    <property type="match status" value="1"/>
</dbReference>
<evidence type="ECO:0000256" key="8">
    <source>
        <dbReference type="SAM" id="SignalP"/>
    </source>
</evidence>
<dbReference type="Pfam" id="PF00754">
    <property type="entry name" value="F5_F8_type_C"/>
    <property type="match status" value="2"/>
</dbReference>
<dbReference type="GO" id="GO:0005886">
    <property type="term" value="C:plasma membrane"/>
    <property type="evidence" value="ECO:0007669"/>
    <property type="project" value="TreeGrafter"/>
</dbReference>
<feature type="compositionally biased region" description="Polar residues" evidence="7">
    <location>
        <begin position="280"/>
        <end position="300"/>
    </location>
</feature>
<feature type="region of interest" description="Disordered" evidence="7">
    <location>
        <begin position="280"/>
        <end position="301"/>
    </location>
</feature>
<dbReference type="GO" id="GO:0007155">
    <property type="term" value="P:cell adhesion"/>
    <property type="evidence" value="ECO:0007669"/>
    <property type="project" value="UniProtKB-KW"/>
</dbReference>
<keyword evidence="5" id="KW-0472">Membrane</keyword>
<sequence>MATKAVALVMFFFTTAEIMAATDVDQSCMAPLGMEDGRILNSQVSAYSSYTDNNNPATGAGRLNNGWAWRPSGTGTANWLQVSLYNTTLLTGLLTQGGNRASAKEFRVQYREEPVGNWMTYKNATTGENVVFSRPSEHSATVLHNFEPAVFLRYFRLRPVSYYGDSFRIRIELLGCESPTGTCDGPLGMEDGRITNTQLTASSVYNTDDNRFNPGNGAGRLYGRYPWRPSRNNVNQWLQIDLLERTTITNLISQGANSNVFVRTFVVTYRDDTTTAWQTYSSSDGDSTISRPESTTNTPVDHSFDPPIVARYFRINPKTWKGSIRMKVELLGCAGLPETTTAATTEMSTTTLLPTTSLPDTTILPTTILDTTTTIYNQHIDNHYPRYNHHIANHYPRYNHDIANHYPGYIHDIDNNYSRYKYNHHIADNYSRYNHHVVSNDPRYNHYIANHRPGHNYHVANIYSRYNDHIANNYSTYNHHIANNYSRYNHHFAKHCPGYNHGIAYNLPRHLHDIRRYIHDIANNYPRHSHDISNICFRYNHDIANDVTSRNNFQVTNHVTFRYNHYASNGVTSGYNQYPRYIHPITHHVTSGYNRYAAHNLHPGYNHQIADHDNLVYNHQPDEHVTSGCNNGIACRHNPGHNHHNPQRASLYFNYRTKP</sequence>
<evidence type="ECO:0000256" key="3">
    <source>
        <dbReference type="ARBA" id="ARBA00022525"/>
    </source>
</evidence>
<evidence type="ECO:0000256" key="6">
    <source>
        <dbReference type="ARBA" id="ARBA00023157"/>
    </source>
</evidence>
<dbReference type="InterPro" id="IPR000421">
    <property type="entry name" value="FA58C"/>
</dbReference>
<evidence type="ECO:0000256" key="1">
    <source>
        <dbReference type="ARBA" id="ARBA00004184"/>
    </source>
</evidence>
<dbReference type="PANTHER" id="PTHR46806:SF5">
    <property type="entry name" value="F5_8 TYPE C DOMAIN-CONTAINING PROTEIN"/>
    <property type="match status" value="1"/>
</dbReference>
<evidence type="ECO:0000256" key="2">
    <source>
        <dbReference type="ARBA" id="ARBA00004613"/>
    </source>
</evidence>
<evidence type="ECO:0000256" key="4">
    <source>
        <dbReference type="ARBA" id="ARBA00022889"/>
    </source>
</evidence>
<evidence type="ECO:0000256" key="7">
    <source>
        <dbReference type="SAM" id="MobiDB-lite"/>
    </source>
</evidence>
<evidence type="ECO:0000259" key="9">
    <source>
        <dbReference type="SMART" id="SM00231"/>
    </source>
</evidence>
<feature type="chain" id="PRO_5035421464" evidence="8">
    <location>
        <begin position="21"/>
        <end position="659"/>
    </location>
</feature>
<comment type="subcellular location">
    <subcellularLocation>
        <location evidence="1">Endomembrane system</location>
        <topology evidence="1">Peripheral membrane protein</topology>
    </subcellularLocation>
    <subcellularLocation>
        <location evidence="2">Secreted</location>
    </subcellularLocation>
</comment>
<dbReference type="GO" id="GO:0012505">
    <property type="term" value="C:endomembrane system"/>
    <property type="evidence" value="ECO:0007669"/>
    <property type="project" value="UniProtKB-SubCell"/>
</dbReference>
<gene>
    <name evidence="10" type="primary">F5</name>
    <name evidence="10" type="ORF">BLAG_LOCUS6177</name>
</gene>
<keyword evidence="3" id="KW-0964">Secreted</keyword>
<dbReference type="Gene3D" id="2.60.120.260">
    <property type="entry name" value="Galactose-binding domain-like"/>
    <property type="match status" value="2"/>
</dbReference>
<dbReference type="EMBL" id="OV696698">
    <property type="protein sequence ID" value="CAH1243054.1"/>
    <property type="molecule type" value="Genomic_DNA"/>
</dbReference>
<organism evidence="10 11">
    <name type="scientific">Branchiostoma lanceolatum</name>
    <name type="common">Common lancelet</name>
    <name type="synonym">Amphioxus lanceolatum</name>
    <dbReference type="NCBI Taxonomy" id="7740"/>
    <lineage>
        <taxon>Eukaryota</taxon>
        <taxon>Metazoa</taxon>
        <taxon>Chordata</taxon>
        <taxon>Cephalochordata</taxon>
        <taxon>Leptocardii</taxon>
        <taxon>Amphioxiformes</taxon>
        <taxon>Branchiostomatidae</taxon>
        <taxon>Branchiostoma</taxon>
    </lineage>
</organism>
<reference evidence="10" key="1">
    <citation type="submission" date="2022-01" db="EMBL/GenBank/DDBJ databases">
        <authorList>
            <person name="Braso-Vives M."/>
        </authorList>
    </citation>
    <scope>NUCLEOTIDE SEQUENCE</scope>
</reference>
<dbReference type="SMART" id="SM00231">
    <property type="entry name" value="FA58C"/>
    <property type="match status" value="2"/>
</dbReference>
<evidence type="ECO:0000256" key="5">
    <source>
        <dbReference type="ARBA" id="ARBA00023136"/>
    </source>
</evidence>
<dbReference type="OrthoDB" id="6262482at2759"/>
<evidence type="ECO:0000313" key="10">
    <source>
        <dbReference type="EMBL" id="CAH1243054.1"/>
    </source>
</evidence>